<dbReference type="Pfam" id="PF00501">
    <property type="entry name" value="AMP-binding"/>
    <property type="match status" value="1"/>
</dbReference>
<dbReference type="FunFam" id="3.40.50.12780:FF:000008">
    <property type="entry name" value="Long-chain fatty acid transport protein 4"/>
    <property type="match status" value="1"/>
</dbReference>
<evidence type="ECO:0000313" key="25">
    <source>
        <dbReference type="EMBL" id="NXG20069.1"/>
    </source>
</evidence>
<reference evidence="25 26" key="1">
    <citation type="submission" date="2019-09" db="EMBL/GenBank/DDBJ databases">
        <title>Bird 10,000 Genomes (B10K) Project - Family phase.</title>
        <authorList>
            <person name="Zhang G."/>
        </authorList>
    </citation>
    <scope>NUCLEOTIDE SEQUENCE [LARGE SCALE GENOMIC DNA]</scope>
    <source>
        <strain evidence="25">B10K-DU-001-02</strain>
        <tissue evidence="25">Muscle</tissue>
    </source>
</reference>
<dbReference type="GO" id="GO:0005324">
    <property type="term" value="F:long-chain fatty acid transmembrane transporter activity"/>
    <property type="evidence" value="ECO:0007669"/>
    <property type="project" value="TreeGrafter"/>
</dbReference>
<evidence type="ECO:0000256" key="4">
    <source>
        <dbReference type="ARBA" id="ARBA00022598"/>
    </source>
</evidence>
<keyword evidence="5" id="KW-0812">Transmembrane</keyword>
<keyword evidence="11" id="KW-0472">Membrane</keyword>
<sequence length="642" mass="71474">MPPWVLCVAWLCWLGLLWVLGAPWPWGVGASLGLGLGRPGWRLLRLVVQTAPRDLFGLWVLLRVKLRLRLLRRSGSTIPSLFAAVARRLPDKAALIDGATGELWTFRRLDEASNAVGNTLRALGFAPGDVVALLMESRPQFVALWLGMAKAGVEAALLNFNLRREGLAQCVAAARARAIVFGAEMAQAVLEVDGMLGKNMEKFCCGEFDPELVPADTKALDPLLNSAPKSALSHVPEKGLDDRLFYIYTSGTTGMPKAAIVVHSRYYRIAAFGYYAYGMRPHDVLYDCLPLYHSAGNIMGVGQCLLHGLTVVIRRKFSASRFWDDCVQYHCTIVQYIGEICRYLLNQPVRDAERRHRVRLAVGNGLRPHIWQEFTRRFRVKQIGEFYGATECNCSIANLDGKVGACGFNSRILPNVYPIRLVKVNEDTMELIRDSRGLCVPCGPGEPGLLVGQIDQRDPLRRFDGYVSESATSKKIARDVLRKGDQAYLSGDVLVMDDLGYMYFRDRSGDTFRWRGENVSTTEVEGTLSRVLNQTDVVVYGVEIPGVEGKAGMAAIADPSARLDPAGLYERLCPLLPPYARPVFLRLMPHLDTTGTFKLQKTRLRGEGWDPHLVPDRLFVLDPQRGRYVPLDRGMHQRICAG</sequence>
<keyword evidence="8" id="KW-1133">Transmembrane helix</keyword>
<evidence type="ECO:0000256" key="22">
    <source>
        <dbReference type="ARBA" id="ARBA00048666"/>
    </source>
</evidence>
<dbReference type="EC" id="6.2.1.15" evidence="13"/>
<comment type="catalytic activity">
    <reaction evidence="19">
        <text>a fatty acid(in) = a fatty acid(out)</text>
        <dbReference type="Rhea" id="RHEA:38879"/>
        <dbReference type="ChEBI" id="CHEBI:28868"/>
    </reaction>
</comment>
<evidence type="ECO:0000256" key="20">
    <source>
        <dbReference type="ARBA" id="ARBA00036527"/>
    </source>
</evidence>
<dbReference type="InterPro" id="IPR045851">
    <property type="entry name" value="AMP-bd_C_sf"/>
</dbReference>
<keyword evidence="10" id="KW-0443">Lipid metabolism</keyword>
<dbReference type="GO" id="GO:0005886">
    <property type="term" value="C:plasma membrane"/>
    <property type="evidence" value="ECO:0007669"/>
    <property type="project" value="TreeGrafter"/>
</dbReference>
<comment type="catalytic activity">
    <reaction evidence="12">
        <text>(5Z,8Z,11Z,14Z)-eicosatetraenoate + ATP + CoA = (5Z,8Z,11Z,14Z)-eicosatetraenoyl-CoA + AMP + diphosphate</text>
        <dbReference type="Rhea" id="RHEA:19713"/>
        <dbReference type="ChEBI" id="CHEBI:30616"/>
        <dbReference type="ChEBI" id="CHEBI:32395"/>
        <dbReference type="ChEBI" id="CHEBI:33019"/>
        <dbReference type="ChEBI" id="CHEBI:57287"/>
        <dbReference type="ChEBI" id="CHEBI:57368"/>
        <dbReference type="ChEBI" id="CHEBI:456215"/>
        <dbReference type="EC" id="6.2.1.15"/>
    </reaction>
    <physiologicalReaction direction="left-to-right" evidence="12">
        <dbReference type="Rhea" id="RHEA:19714"/>
    </physiologicalReaction>
</comment>
<keyword evidence="26" id="KW-1185">Reference proteome</keyword>
<dbReference type="GO" id="GO:0090434">
    <property type="term" value="F:oleoyl-CoA ligase activity"/>
    <property type="evidence" value="ECO:0007669"/>
    <property type="project" value="TreeGrafter"/>
</dbReference>
<dbReference type="FunFam" id="3.30.300.30:FF:000002">
    <property type="entry name" value="Long-chain fatty acid transport protein 1"/>
    <property type="match status" value="1"/>
</dbReference>
<comment type="caution">
    <text evidence="25">The sequence shown here is derived from an EMBL/GenBank/DDBJ whole genome shotgun (WGS) entry which is preliminary data.</text>
</comment>
<dbReference type="NCBIfam" id="NF006134">
    <property type="entry name" value="PRK08279.1"/>
    <property type="match status" value="1"/>
</dbReference>
<evidence type="ECO:0000256" key="7">
    <source>
        <dbReference type="ARBA" id="ARBA00022832"/>
    </source>
</evidence>
<evidence type="ECO:0000256" key="8">
    <source>
        <dbReference type="ARBA" id="ARBA00022989"/>
    </source>
</evidence>
<evidence type="ECO:0000256" key="17">
    <source>
        <dbReference type="ARBA" id="ARBA00035938"/>
    </source>
</evidence>
<evidence type="ECO:0000256" key="10">
    <source>
        <dbReference type="ARBA" id="ARBA00023098"/>
    </source>
</evidence>
<evidence type="ECO:0000256" key="14">
    <source>
        <dbReference type="ARBA" id="ARBA00026121"/>
    </source>
</evidence>
<comment type="catalytic activity">
    <reaction evidence="20">
        <text>a very long-chain fatty acid + ATP + CoA = a very long-chain fatty acyl-CoA + AMP + diphosphate</text>
        <dbReference type="Rhea" id="RHEA:54536"/>
        <dbReference type="ChEBI" id="CHEBI:30616"/>
        <dbReference type="ChEBI" id="CHEBI:33019"/>
        <dbReference type="ChEBI" id="CHEBI:57287"/>
        <dbReference type="ChEBI" id="CHEBI:58950"/>
        <dbReference type="ChEBI" id="CHEBI:138261"/>
        <dbReference type="ChEBI" id="CHEBI:456215"/>
    </reaction>
    <physiologicalReaction direction="left-to-right" evidence="20">
        <dbReference type="Rhea" id="RHEA:54537"/>
    </physiologicalReaction>
</comment>
<comment type="similarity">
    <text evidence="2">Belongs to the ATP-dependent AMP-binding enzyme family.</text>
</comment>
<feature type="non-terminal residue" evidence="25">
    <location>
        <position position="1"/>
    </location>
</feature>
<comment type="catalytic activity">
    <reaction evidence="22">
        <text>tetracosanoate + ATP + CoA = tetracosanoyl-CoA + AMP + diphosphate</text>
        <dbReference type="Rhea" id="RHEA:33639"/>
        <dbReference type="ChEBI" id="CHEBI:30616"/>
        <dbReference type="ChEBI" id="CHEBI:31014"/>
        <dbReference type="ChEBI" id="CHEBI:33019"/>
        <dbReference type="ChEBI" id="CHEBI:57287"/>
        <dbReference type="ChEBI" id="CHEBI:65052"/>
        <dbReference type="ChEBI" id="CHEBI:456215"/>
    </reaction>
    <physiologicalReaction direction="left-to-right" evidence="22">
        <dbReference type="Rhea" id="RHEA:33640"/>
    </physiologicalReaction>
</comment>
<dbReference type="EC" id="6.2.1.3" evidence="14"/>
<dbReference type="SUPFAM" id="SSF56801">
    <property type="entry name" value="Acetyl-CoA synthetase-like"/>
    <property type="match status" value="1"/>
</dbReference>
<gene>
    <name evidence="25" type="primary">Slc27a1</name>
    <name evidence="25" type="ORF">GRAVAR_R03570</name>
</gene>
<dbReference type="PANTHER" id="PTHR43107">
    <property type="entry name" value="LONG-CHAIN FATTY ACID TRANSPORT PROTEIN"/>
    <property type="match status" value="1"/>
</dbReference>
<evidence type="ECO:0000256" key="19">
    <source>
        <dbReference type="ARBA" id="ARBA00036271"/>
    </source>
</evidence>
<organism evidence="25 26">
    <name type="scientific">Grallaria varia</name>
    <name type="common">variegated antpitta</name>
    <dbReference type="NCBI Taxonomy" id="117165"/>
    <lineage>
        <taxon>Eukaryota</taxon>
        <taxon>Metazoa</taxon>
        <taxon>Chordata</taxon>
        <taxon>Craniata</taxon>
        <taxon>Vertebrata</taxon>
        <taxon>Euteleostomi</taxon>
        <taxon>Archelosauria</taxon>
        <taxon>Archosauria</taxon>
        <taxon>Dinosauria</taxon>
        <taxon>Saurischia</taxon>
        <taxon>Theropoda</taxon>
        <taxon>Coelurosauria</taxon>
        <taxon>Aves</taxon>
        <taxon>Neognathae</taxon>
        <taxon>Neoaves</taxon>
        <taxon>Telluraves</taxon>
        <taxon>Australaves</taxon>
        <taxon>Passeriformes</taxon>
        <taxon>Formicariidae</taxon>
        <taxon>Grallaria</taxon>
    </lineage>
</organism>
<dbReference type="GO" id="GO:0005789">
    <property type="term" value="C:endoplasmic reticulum membrane"/>
    <property type="evidence" value="ECO:0007669"/>
    <property type="project" value="TreeGrafter"/>
</dbReference>
<dbReference type="PANTHER" id="PTHR43107:SF7">
    <property type="entry name" value="LONG-CHAIN FATTY ACID TRANSPORT PROTEIN 1"/>
    <property type="match status" value="1"/>
</dbReference>
<dbReference type="Gene3D" id="3.30.300.30">
    <property type="match status" value="1"/>
</dbReference>
<feature type="domain" description="AMP-dependent synthetase/ligase" evidence="24">
    <location>
        <begin position="83"/>
        <end position="416"/>
    </location>
</feature>
<evidence type="ECO:0000256" key="9">
    <source>
        <dbReference type="ARBA" id="ARBA00023055"/>
    </source>
</evidence>
<comment type="catalytic activity">
    <reaction evidence="18">
        <text>hexadecanoate(out) = hexadecanoate(in)</text>
        <dbReference type="Rhea" id="RHEA:45256"/>
        <dbReference type="ChEBI" id="CHEBI:7896"/>
    </reaction>
</comment>
<dbReference type="InterPro" id="IPR020845">
    <property type="entry name" value="AMP-binding_CS"/>
</dbReference>
<dbReference type="InterPro" id="IPR000873">
    <property type="entry name" value="AMP-dep_synth/lig_dom"/>
</dbReference>
<dbReference type="GO" id="GO:0044539">
    <property type="term" value="P:long-chain fatty acid import into cell"/>
    <property type="evidence" value="ECO:0007669"/>
    <property type="project" value="TreeGrafter"/>
</dbReference>
<feature type="chain" id="PRO_5029590049" description="Arachidonate--CoA ligase" evidence="23">
    <location>
        <begin position="22"/>
        <end position="642"/>
    </location>
</feature>
<keyword evidence="7" id="KW-0276">Fatty acid metabolism</keyword>
<comment type="catalytic activity">
    <reaction evidence="16">
        <text>(9Z,12Z)-octadecadienoate(out) = (9Z,12Z)-octadecadienoate(in)</text>
        <dbReference type="Rhea" id="RHEA:45264"/>
        <dbReference type="ChEBI" id="CHEBI:30245"/>
    </reaction>
</comment>
<comment type="catalytic activity">
    <reaction evidence="17">
        <text>(9Z)-octadecenoate(out) = (9Z)-octadecenoate(in)</text>
        <dbReference type="Rhea" id="RHEA:33655"/>
        <dbReference type="ChEBI" id="CHEBI:30823"/>
    </reaction>
</comment>
<evidence type="ECO:0000256" key="1">
    <source>
        <dbReference type="ARBA" id="ARBA00004308"/>
    </source>
</evidence>
<feature type="signal peptide" evidence="23">
    <location>
        <begin position="1"/>
        <end position="21"/>
    </location>
</feature>
<protein>
    <recommendedName>
        <fullName evidence="15">Arachidonate--CoA ligase</fullName>
        <ecNumber evidence="13">6.2.1.15</ecNumber>
        <ecNumber evidence="14">6.2.1.3</ecNumber>
    </recommendedName>
    <alternativeName>
        <fullName evidence="21">Long-chain-fatty-acid--CoA ligase</fullName>
    </alternativeName>
</protein>
<keyword evidence="23" id="KW-0732">Signal</keyword>
<comment type="subcellular location">
    <subcellularLocation>
        <location evidence="1">Endomembrane system</location>
    </subcellularLocation>
</comment>
<evidence type="ECO:0000256" key="6">
    <source>
        <dbReference type="ARBA" id="ARBA00022741"/>
    </source>
</evidence>
<evidence type="ECO:0000256" key="16">
    <source>
        <dbReference type="ARBA" id="ARBA00035842"/>
    </source>
</evidence>
<evidence type="ECO:0000256" key="5">
    <source>
        <dbReference type="ARBA" id="ARBA00022692"/>
    </source>
</evidence>
<evidence type="ECO:0000256" key="12">
    <source>
        <dbReference type="ARBA" id="ARBA00024548"/>
    </source>
</evidence>
<keyword evidence="9" id="KW-0445">Lipid transport</keyword>
<name>A0A7K8ZZ21_9PASS</name>
<evidence type="ECO:0000256" key="3">
    <source>
        <dbReference type="ARBA" id="ARBA00022448"/>
    </source>
</evidence>
<dbReference type="Proteomes" id="UP000591535">
    <property type="component" value="Unassembled WGS sequence"/>
</dbReference>
<evidence type="ECO:0000256" key="18">
    <source>
        <dbReference type="ARBA" id="ARBA00036233"/>
    </source>
</evidence>
<dbReference type="PROSITE" id="PS00455">
    <property type="entry name" value="AMP_BINDING"/>
    <property type="match status" value="1"/>
</dbReference>
<dbReference type="GO" id="GO:0001579">
    <property type="term" value="P:medium-chain fatty acid transport"/>
    <property type="evidence" value="ECO:0007669"/>
    <property type="project" value="TreeGrafter"/>
</dbReference>
<dbReference type="GO" id="GO:0000166">
    <property type="term" value="F:nucleotide binding"/>
    <property type="evidence" value="ECO:0007669"/>
    <property type="project" value="UniProtKB-KW"/>
</dbReference>
<keyword evidence="3" id="KW-0813">Transport</keyword>
<keyword evidence="6" id="KW-0547">Nucleotide-binding</keyword>
<dbReference type="AlphaFoldDB" id="A0A7K8ZZ21"/>
<accession>A0A7K8ZZ21</accession>
<evidence type="ECO:0000259" key="24">
    <source>
        <dbReference type="Pfam" id="PF00501"/>
    </source>
</evidence>
<dbReference type="Gene3D" id="3.40.50.12780">
    <property type="entry name" value="N-terminal domain of ligase-like"/>
    <property type="match status" value="1"/>
</dbReference>
<dbReference type="GO" id="GO:0047676">
    <property type="term" value="F:arachidonate-CoA ligase activity"/>
    <property type="evidence" value="ECO:0007669"/>
    <property type="project" value="UniProtKB-EC"/>
</dbReference>
<proteinExistence type="inferred from homology"/>
<evidence type="ECO:0000256" key="15">
    <source>
        <dbReference type="ARBA" id="ARBA00032120"/>
    </source>
</evidence>
<dbReference type="InterPro" id="IPR042099">
    <property type="entry name" value="ANL_N_sf"/>
</dbReference>
<evidence type="ECO:0000256" key="11">
    <source>
        <dbReference type="ARBA" id="ARBA00023136"/>
    </source>
</evidence>
<evidence type="ECO:0000256" key="13">
    <source>
        <dbReference type="ARBA" id="ARBA00026113"/>
    </source>
</evidence>
<feature type="non-terminal residue" evidence="25">
    <location>
        <position position="642"/>
    </location>
</feature>
<evidence type="ECO:0000256" key="2">
    <source>
        <dbReference type="ARBA" id="ARBA00006432"/>
    </source>
</evidence>
<evidence type="ECO:0000256" key="21">
    <source>
        <dbReference type="ARBA" id="ARBA00041297"/>
    </source>
</evidence>
<evidence type="ECO:0000313" key="26">
    <source>
        <dbReference type="Proteomes" id="UP000591535"/>
    </source>
</evidence>
<dbReference type="EMBL" id="VWZG01007031">
    <property type="protein sequence ID" value="NXG20069.1"/>
    <property type="molecule type" value="Genomic_DNA"/>
</dbReference>
<evidence type="ECO:0000256" key="23">
    <source>
        <dbReference type="SAM" id="SignalP"/>
    </source>
</evidence>
<keyword evidence="4" id="KW-0436">Ligase</keyword>
<dbReference type="GO" id="GO:0005743">
    <property type="term" value="C:mitochondrial inner membrane"/>
    <property type="evidence" value="ECO:0007669"/>
    <property type="project" value="TreeGrafter"/>
</dbReference>